<gene>
    <name evidence="1" type="ORF">ACFFVF_16215</name>
</gene>
<name>A0ABV5GRQ8_9FLAO</name>
<comment type="caution">
    <text evidence="1">The sequence shown here is derived from an EMBL/GenBank/DDBJ whole genome shotgun (WGS) entry which is preliminary data.</text>
</comment>
<proteinExistence type="predicted"/>
<protein>
    <submittedName>
        <fullName evidence="1">Carboxypeptidase-like regulatory domain-containing protein</fullName>
    </submittedName>
</protein>
<dbReference type="SUPFAM" id="SSF49464">
    <property type="entry name" value="Carboxypeptidase regulatory domain-like"/>
    <property type="match status" value="1"/>
</dbReference>
<keyword evidence="2" id="KW-1185">Reference proteome</keyword>
<dbReference type="Pfam" id="PF13715">
    <property type="entry name" value="CarbopepD_reg_2"/>
    <property type="match status" value="1"/>
</dbReference>
<evidence type="ECO:0000313" key="1">
    <source>
        <dbReference type="EMBL" id="MFB9098063.1"/>
    </source>
</evidence>
<evidence type="ECO:0000313" key="2">
    <source>
        <dbReference type="Proteomes" id="UP001589607"/>
    </source>
</evidence>
<dbReference type="RefSeq" id="WP_236456124.1">
    <property type="nucleotide sequence ID" value="NZ_CBCSGE010000003.1"/>
</dbReference>
<dbReference type="EMBL" id="JBHMEY010000067">
    <property type="protein sequence ID" value="MFB9098063.1"/>
    <property type="molecule type" value="Genomic_DNA"/>
</dbReference>
<organism evidence="1 2">
    <name type="scientific">Flavobacterium jumunjinense</name>
    <dbReference type="NCBI Taxonomy" id="998845"/>
    <lineage>
        <taxon>Bacteria</taxon>
        <taxon>Pseudomonadati</taxon>
        <taxon>Bacteroidota</taxon>
        <taxon>Flavobacteriia</taxon>
        <taxon>Flavobacteriales</taxon>
        <taxon>Flavobacteriaceae</taxon>
        <taxon>Flavobacterium</taxon>
    </lineage>
</organism>
<dbReference type="Proteomes" id="UP001589607">
    <property type="component" value="Unassembled WGS sequence"/>
</dbReference>
<accession>A0ABV5GRQ8</accession>
<reference evidence="1 2" key="1">
    <citation type="submission" date="2024-09" db="EMBL/GenBank/DDBJ databases">
        <authorList>
            <person name="Sun Q."/>
            <person name="Mori K."/>
        </authorList>
    </citation>
    <scope>NUCLEOTIDE SEQUENCE [LARGE SCALE GENOMIC DNA]</scope>
    <source>
        <strain evidence="1 2">CECT 7955</strain>
    </source>
</reference>
<dbReference type="InterPro" id="IPR008969">
    <property type="entry name" value="CarboxyPept-like_regulatory"/>
</dbReference>
<sequence length="232" mass="26321">MISNKINFSIPTPCHEDWQKMTPLEKGKFCSSCQKQVHDFTKSSDSQILAVFDTNENLCGRFLVNQLNRPIEKPKNKKKKWLVLATLTGFLSLGNQKIFAQGEPIRTEHREHKKVLSSETNKDSTQTRTITGVISDSQGFLPSATVGIKGTKKNSITNFDGEFTIQAATNDILVFNYIGYKTIEKVITDETNYQITLEEDLDVVYESVIVGGICARRSFLGRLFQSVRNWFR</sequence>